<gene>
    <name evidence="1" type="ORF">CSUI_010323</name>
</gene>
<protein>
    <submittedName>
        <fullName evidence="1">Uncharacterized protein</fullName>
    </submittedName>
</protein>
<proteinExistence type="predicted"/>
<accession>A0A2C6KHR1</accession>
<dbReference type="Proteomes" id="UP000221165">
    <property type="component" value="Unassembled WGS sequence"/>
</dbReference>
<sequence length="102" mass="11833">MRSGPSSSSVRHSSSSVQFFSFYRFPRSHSFALLTSTGDLFYRSFAICAIFLLRSLLSHACHHFQPLRCASRRSRFCRLLRYQSRFSTPKEPRPNTCSVVEF</sequence>
<dbReference type="EMBL" id="MIGC01007128">
    <property type="protein sequence ID" value="PHJ15866.1"/>
    <property type="molecule type" value="Genomic_DNA"/>
</dbReference>
<keyword evidence="2" id="KW-1185">Reference proteome</keyword>
<dbReference type="VEuPathDB" id="ToxoDB:CSUI_010323"/>
<organism evidence="1 2">
    <name type="scientific">Cystoisospora suis</name>
    <dbReference type="NCBI Taxonomy" id="483139"/>
    <lineage>
        <taxon>Eukaryota</taxon>
        <taxon>Sar</taxon>
        <taxon>Alveolata</taxon>
        <taxon>Apicomplexa</taxon>
        <taxon>Conoidasida</taxon>
        <taxon>Coccidia</taxon>
        <taxon>Eucoccidiorida</taxon>
        <taxon>Eimeriorina</taxon>
        <taxon>Sarcocystidae</taxon>
        <taxon>Cystoisospora</taxon>
    </lineage>
</organism>
<evidence type="ECO:0000313" key="1">
    <source>
        <dbReference type="EMBL" id="PHJ15866.1"/>
    </source>
</evidence>
<comment type="caution">
    <text evidence="1">The sequence shown here is derived from an EMBL/GenBank/DDBJ whole genome shotgun (WGS) entry which is preliminary data.</text>
</comment>
<name>A0A2C6KHR1_9APIC</name>
<dbReference type="RefSeq" id="XP_067917598.1">
    <property type="nucleotide sequence ID" value="XM_068070428.1"/>
</dbReference>
<reference evidence="1 2" key="1">
    <citation type="journal article" date="2017" name="Int. J. Parasitol.">
        <title>The genome of the protozoan parasite Cystoisospora suis and a reverse vaccinology approach to identify vaccine candidates.</title>
        <authorList>
            <person name="Palmieri N."/>
            <person name="Shrestha A."/>
            <person name="Ruttkowski B."/>
            <person name="Beck T."/>
            <person name="Vogl C."/>
            <person name="Tomley F."/>
            <person name="Blake D.P."/>
            <person name="Joachim A."/>
        </authorList>
    </citation>
    <scope>NUCLEOTIDE SEQUENCE [LARGE SCALE GENOMIC DNA]</scope>
    <source>
        <strain evidence="1 2">Wien I</strain>
    </source>
</reference>
<dbReference type="GeneID" id="94433639"/>
<evidence type="ECO:0000313" key="2">
    <source>
        <dbReference type="Proteomes" id="UP000221165"/>
    </source>
</evidence>
<dbReference type="AlphaFoldDB" id="A0A2C6KHR1"/>